<dbReference type="InterPro" id="IPR011009">
    <property type="entry name" value="Kinase-like_dom_sf"/>
</dbReference>
<dbReference type="EMBL" id="LR899011">
    <property type="protein sequence ID" value="CAD7085688.1"/>
    <property type="molecule type" value="Genomic_DNA"/>
</dbReference>
<dbReference type="GO" id="GO:0005524">
    <property type="term" value="F:ATP binding"/>
    <property type="evidence" value="ECO:0007669"/>
    <property type="project" value="InterPro"/>
</dbReference>
<dbReference type="Pfam" id="PF00069">
    <property type="entry name" value="Pkinase"/>
    <property type="match status" value="1"/>
</dbReference>
<accession>A0A7R8UTI8</accession>
<dbReference type="AlphaFoldDB" id="A0A7R8UTI8"/>
<protein>
    <recommendedName>
        <fullName evidence="2">Protein kinase domain-containing protein</fullName>
    </recommendedName>
</protein>
<evidence type="ECO:0000313" key="3">
    <source>
        <dbReference type="EMBL" id="CAD7085688.1"/>
    </source>
</evidence>
<comment type="similarity">
    <text evidence="1">Belongs to the protein kinase superfamily. CAMK Ser/Thr protein kinase family. Tribbles subfamily.</text>
</comment>
<dbReference type="GO" id="GO:0004672">
    <property type="term" value="F:protein kinase activity"/>
    <property type="evidence" value="ECO:0007669"/>
    <property type="project" value="InterPro"/>
</dbReference>
<dbReference type="OMA" id="CQDQLVP"/>
<dbReference type="PROSITE" id="PS50011">
    <property type="entry name" value="PROTEIN_KINASE_DOM"/>
    <property type="match status" value="1"/>
</dbReference>
<dbReference type="GO" id="GO:0031434">
    <property type="term" value="F:mitogen-activated protein kinase kinase binding"/>
    <property type="evidence" value="ECO:0007669"/>
    <property type="project" value="TreeGrafter"/>
</dbReference>
<evidence type="ECO:0000256" key="1">
    <source>
        <dbReference type="ARBA" id="ARBA00038180"/>
    </source>
</evidence>
<dbReference type="PANTHER" id="PTHR22961">
    <property type="entry name" value="SER/THR PROTEIN KINASE-TRB"/>
    <property type="match status" value="1"/>
</dbReference>
<keyword evidence="4" id="KW-1185">Reference proteome</keyword>
<dbReference type="FunCoup" id="A0A7R8UTI8">
    <property type="interactions" value="365"/>
</dbReference>
<dbReference type="OrthoDB" id="410920at2759"/>
<dbReference type="SMART" id="SM00220">
    <property type="entry name" value="S_TKc"/>
    <property type="match status" value="1"/>
</dbReference>
<dbReference type="InterPro" id="IPR024104">
    <property type="entry name" value="Tribbles/Ser_Thr_kinase_40"/>
</dbReference>
<dbReference type="InterPro" id="IPR000719">
    <property type="entry name" value="Prot_kinase_dom"/>
</dbReference>
<gene>
    <name evidence="3" type="ORF">HERILL_LOCUS8513</name>
</gene>
<dbReference type="GO" id="GO:0005634">
    <property type="term" value="C:nucleus"/>
    <property type="evidence" value="ECO:0007669"/>
    <property type="project" value="TreeGrafter"/>
</dbReference>
<dbReference type="Proteomes" id="UP000594454">
    <property type="component" value="Chromosome 3"/>
</dbReference>
<sequence length="369" mass="41872">MESNSDRGACTPKPSLVITSSLVKSSLQNRNGSENASISDLKNYKKSAKYTVGKNLTDIDNGSLTILKDRYLLTSSSSSAGGSNSTESFCLDIENNEKYLCKVITEPYEKVLRAYFECSSSNAANTEMFETENKIRSVKDIIPISQDRTYLLLEPQHFGNLHTYIRDRRRLAEPEARTLFRQICETVQICHRYGVVLRDLKLRKFYFNDHTRTKIQYESLEGSVILDSPADDRLNEKIGCPLYVAPELITTTSSYNGKPADMWALGVILYTMLVGKYPFNDLDGQNLFSKILSCNVTIPFGISSKAKCLLKCLLRRQPTERLTIDDIFYHPWFQEDAQNNSDADMHTFDAEMDQCVPEQLNEGDAFELT</sequence>
<evidence type="ECO:0000313" key="4">
    <source>
        <dbReference type="Proteomes" id="UP000594454"/>
    </source>
</evidence>
<organism evidence="3 4">
    <name type="scientific">Hermetia illucens</name>
    <name type="common">Black soldier fly</name>
    <dbReference type="NCBI Taxonomy" id="343691"/>
    <lineage>
        <taxon>Eukaryota</taxon>
        <taxon>Metazoa</taxon>
        <taxon>Ecdysozoa</taxon>
        <taxon>Arthropoda</taxon>
        <taxon>Hexapoda</taxon>
        <taxon>Insecta</taxon>
        <taxon>Pterygota</taxon>
        <taxon>Neoptera</taxon>
        <taxon>Endopterygota</taxon>
        <taxon>Diptera</taxon>
        <taxon>Brachycera</taxon>
        <taxon>Stratiomyomorpha</taxon>
        <taxon>Stratiomyidae</taxon>
        <taxon>Hermetiinae</taxon>
        <taxon>Hermetia</taxon>
    </lineage>
</organism>
<dbReference type="PANTHER" id="PTHR22961:SF13">
    <property type="entry name" value="TRIBBLES"/>
    <property type="match status" value="1"/>
</dbReference>
<dbReference type="SUPFAM" id="SSF56112">
    <property type="entry name" value="Protein kinase-like (PK-like)"/>
    <property type="match status" value="1"/>
</dbReference>
<dbReference type="FunFam" id="1.10.510.10:FF:000153">
    <property type="entry name" value="Tribbles homolog 2"/>
    <property type="match status" value="1"/>
</dbReference>
<dbReference type="Gene3D" id="1.10.510.10">
    <property type="entry name" value="Transferase(Phosphotransferase) domain 1"/>
    <property type="match status" value="1"/>
</dbReference>
<evidence type="ECO:0000259" key="2">
    <source>
        <dbReference type="PROSITE" id="PS50011"/>
    </source>
</evidence>
<dbReference type="InParanoid" id="A0A7R8UTI8"/>
<reference evidence="3 4" key="1">
    <citation type="submission" date="2020-11" db="EMBL/GenBank/DDBJ databases">
        <authorList>
            <person name="Wallbank WR R."/>
            <person name="Pardo Diaz C."/>
            <person name="Kozak K."/>
            <person name="Martin S."/>
            <person name="Jiggins C."/>
            <person name="Moest M."/>
            <person name="Warren A I."/>
            <person name="Generalovic N T."/>
            <person name="Byers J.R.P. K."/>
            <person name="Montejo-Kovacevich G."/>
            <person name="Yen C E."/>
        </authorList>
    </citation>
    <scope>NUCLEOTIDE SEQUENCE [LARGE SCALE GENOMIC DNA]</scope>
</reference>
<name>A0A7R8UTI8_HERIL</name>
<proteinExistence type="inferred from homology"/>
<dbReference type="GO" id="GO:0032436">
    <property type="term" value="P:positive regulation of proteasomal ubiquitin-dependent protein catabolic process"/>
    <property type="evidence" value="ECO:0007669"/>
    <property type="project" value="TreeGrafter"/>
</dbReference>
<feature type="domain" description="Protein kinase" evidence="2">
    <location>
        <begin position="50"/>
        <end position="333"/>
    </location>
</feature>